<dbReference type="EMBL" id="CP038008">
    <property type="protein sequence ID" value="QBY29108.1"/>
    <property type="molecule type" value="Genomic_DNA"/>
</dbReference>
<dbReference type="AlphaFoldDB" id="A0A482PF69"/>
<name>A0A482PF69_CITRO</name>
<organism evidence="1">
    <name type="scientific">Citrobacter rodentium</name>
    <dbReference type="NCBI Taxonomy" id="67825"/>
    <lineage>
        <taxon>Bacteria</taxon>
        <taxon>Pseudomonadati</taxon>
        <taxon>Pseudomonadota</taxon>
        <taxon>Gammaproteobacteria</taxon>
        <taxon>Enterobacterales</taxon>
        <taxon>Enterobacteriaceae</taxon>
        <taxon>Citrobacter</taxon>
    </lineage>
</organism>
<sequence length="63" mass="7110">MPVTVPARPLTQRIFLHTDYRLLLAPAVLRSTSLGSAAPLCRCQCKEQLRCQTAYWYAQAIMS</sequence>
<gene>
    <name evidence="1" type="ORF">E2R62_09700</name>
</gene>
<protein>
    <submittedName>
        <fullName evidence="1">Uncharacterized protein</fullName>
    </submittedName>
</protein>
<proteinExistence type="predicted"/>
<accession>A0A482PF69</accession>
<evidence type="ECO:0000313" key="1">
    <source>
        <dbReference type="EMBL" id="QBY29108.1"/>
    </source>
</evidence>
<reference evidence="1" key="1">
    <citation type="submission" date="2019-03" db="EMBL/GenBank/DDBJ databases">
        <title>Complete genome sequence of enteropathogenic Citrobacter rodentium strain DBS100.</title>
        <authorList>
            <person name="Popov G."/>
            <person name="Fiebig A."/>
            <person name="Shideler S."/>
            <person name="Coombes B."/>
            <person name="Savchenko A."/>
        </authorList>
    </citation>
    <scope>NUCLEOTIDE SEQUENCE</scope>
    <source>
        <strain evidence="1">DBS100</strain>
    </source>
</reference>